<comment type="caution">
    <text evidence="2">The sequence shown here is derived from an EMBL/GenBank/DDBJ whole genome shotgun (WGS) entry which is preliminary data.</text>
</comment>
<dbReference type="EMBL" id="JBIGHZ010000002">
    <property type="protein sequence ID" value="MFG6447723.1"/>
    <property type="molecule type" value="Genomic_DNA"/>
</dbReference>
<proteinExistence type="predicted"/>
<evidence type="ECO:0000313" key="2">
    <source>
        <dbReference type="EMBL" id="MFG6447723.1"/>
    </source>
</evidence>
<feature type="transmembrane region" description="Helical" evidence="1">
    <location>
        <begin position="47"/>
        <end position="66"/>
    </location>
</feature>
<keyword evidence="1" id="KW-0812">Transmembrane</keyword>
<accession>A0ABW7FTV8</accession>
<organism evidence="2 3">
    <name type="scientific">Roseateles rivi</name>
    <dbReference type="NCBI Taxonomy" id="3299028"/>
    <lineage>
        <taxon>Bacteria</taxon>
        <taxon>Pseudomonadati</taxon>
        <taxon>Pseudomonadota</taxon>
        <taxon>Betaproteobacteria</taxon>
        <taxon>Burkholderiales</taxon>
        <taxon>Sphaerotilaceae</taxon>
        <taxon>Roseateles</taxon>
    </lineage>
</organism>
<evidence type="ECO:0000256" key="1">
    <source>
        <dbReference type="SAM" id="Phobius"/>
    </source>
</evidence>
<feature type="transmembrane region" description="Helical" evidence="1">
    <location>
        <begin position="6"/>
        <end position="27"/>
    </location>
</feature>
<dbReference type="Proteomes" id="UP001606099">
    <property type="component" value="Unassembled WGS sequence"/>
</dbReference>
<protein>
    <submittedName>
        <fullName evidence="2">DUF2214 family protein</fullName>
    </submittedName>
</protein>
<keyword evidence="3" id="KW-1185">Reference proteome</keyword>
<keyword evidence="1" id="KW-0472">Membrane</keyword>
<dbReference type="Pfam" id="PF09980">
    <property type="entry name" value="DUF2214"/>
    <property type="match status" value="1"/>
</dbReference>
<dbReference type="RefSeq" id="WP_394459320.1">
    <property type="nucleotide sequence ID" value="NZ_JBIGHZ010000002.1"/>
</dbReference>
<gene>
    <name evidence="2" type="ORF">ACG0Z6_05630</name>
</gene>
<keyword evidence="1" id="KW-1133">Transmembrane helix</keyword>
<feature type="transmembrane region" description="Helical" evidence="1">
    <location>
        <begin position="131"/>
        <end position="149"/>
    </location>
</feature>
<reference evidence="2 3" key="1">
    <citation type="submission" date="2024-08" db="EMBL/GenBank/DDBJ databases">
        <authorList>
            <person name="Lu H."/>
        </authorList>
    </citation>
    <scope>NUCLEOTIDE SEQUENCE [LARGE SCALE GENOMIC DNA]</scope>
    <source>
        <strain evidence="2 3">BYS180W</strain>
    </source>
</reference>
<feature type="transmembrane region" description="Helical" evidence="1">
    <location>
        <begin position="72"/>
        <end position="95"/>
    </location>
</feature>
<sequence length="151" mass="16854">MTLEATLAAVHFLAIMTLVVFLGSQAALCRTEWLNAAVVHRLVRLDLLYAVAALLVLASGLARAYWGMKGGAWYWSQPLLHAKLTVFVLIGLLSLRPTLRFRQWRRQLLQTGALPEAAEVQSTRRWVMWEAHLLMLLPVLGALLARGVGTR</sequence>
<dbReference type="InterPro" id="IPR018706">
    <property type="entry name" value="DUF2214_membrane"/>
</dbReference>
<evidence type="ECO:0000313" key="3">
    <source>
        <dbReference type="Proteomes" id="UP001606099"/>
    </source>
</evidence>
<name>A0ABW7FTV8_9BURK</name>